<feature type="non-terminal residue" evidence="2">
    <location>
        <position position="128"/>
    </location>
</feature>
<evidence type="ECO:0000313" key="4">
    <source>
        <dbReference type="Proteomes" id="UP000011087"/>
    </source>
</evidence>
<evidence type="ECO:0000256" key="1">
    <source>
        <dbReference type="SAM" id="SignalP"/>
    </source>
</evidence>
<proteinExistence type="predicted"/>
<dbReference type="HOGENOM" id="CLU_1965371_0_0_1"/>
<dbReference type="EMBL" id="JH993085">
    <property type="protein sequence ID" value="EKX35750.1"/>
    <property type="molecule type" value="Genomic_DNA"/>
</dbReference>
<dbReference type="KEGG" id="gtt:GUITHDRAFT_146303"/>
<dbReference type="GeneID" id="17292460"/>
<dbReference type="RefSeq" id="XP_005822730.1">
    <property type="nucleotide sequence ID" value="XM_005822673.1"/>
</dbReference>
<organism evidence="2">
    <name type="scientific">Guillardia theta (strain CCMP2712)</name>
    <name type="common">Cryptophyte</name>
    <dbReference type="NCBI Taxonomy" id="905079"/>
    <lineage>
        <taxon>Eukaryota</taxon>
        <taxon>Cryptophyceae</taxon>
        <taxon>Pyrenomonadales</taxon>
        <taxon>Geminigeraceae</taxon>
        <taxon>Guillardia</taxon>
    </lineage>
</organism>
<feature type="chain" id="PRO_5008770120" evidence="1">
    <location>
        <begin position="23"/>
        <end position="128"/>
    </location>
</feature>
<protein>
    <submittedName>
        <fullName evidence="2 3">Uncharacterized protein</fullName>
    </submittedName>
</protein>
<dbReference type="Proteomes" id="UP000011087">
    <property type="component" value="Unassembled WGS sequence"/>
</dbReference>
<reference evidence="3" key="3">
    <citation type="submission" date="2016-03" db="UniProtKB">
        <authorList>
            <consortium name="EnsemblProtists"/>
        </authorList>
    </citation>
    <scope>IDENTIFICATION</scope>
</reference>
<feature type="signal peptide" evidence="1">
    <location>
        <begin position="1"/>
        <end position="22"/>
    </location>
</feature>
<reference evidence="4" key="2">
    <citation type="submission" date="2012-11" db="EMBL/GenBank/DDBJ databases">
        <authorList>
            <person name="Kuo A."/>
            <person name="Curtis B.A."/>
            <person name="Tanifuji G."/>
            <person name="Burki F."/>
            <person name="Gruber A."/>
            <person name="Irimia M."/>
            <person name="Maruyama S."/>
            <person name="Arias M.C."/>
            <person name="Ball S.G."/>
            <person name="Gile G.H."/>
            <person name="Hirakawa Y."/>
            <person name="Hopkins J.F."/>
            <person name="Rensing S.A."/>
            <person name="Schmutz J."/>
            <person name="Symeonidi A."/>
            <person name="Elias M."/>
            <person name="Eveleigh R.J."/>
            <person name="Herman E.K."/>
            <person name="Klute M.J."/>
            <person name="Nakayama T."/>
            <person name="Obornik M."/>
            <person name="Reyes-Prieto A."/>
            <person name="Armbrust E.V."/>
            <person name="Aves S.J."/>
            <person name="Beiko R.G."/>
            <person name="Coutinho P."/>
            <person name="Dacks J.B."/>
            <person name="Durnford D.G."/>
            <person name="Fast N.M."/>
            <person name="Green B.R."/>
            <person name="Grisdale C."/>
            <person name="Hempe F."/>
            <person name="Henrissat B."/>
            <person name="Hoppner M.P."/>
            <person name="Ishida K.-I."/>
            <person name="Kim E."/>
            <person name="Koreny L."/>
            <person name="Kroth P.G."/>
            <person name="Liu Y."/>
            <person name="Malik S.-B."/>
            <person name="Maier U.G."/>
            <person name="McRose D."/>
            <person name="Mock T."/>
            <person name="Neilson J.A."/>
            <person name="Onodera N.T."/>
            <person name="Poole A.M."/>
            <person name="Pritham E.J."/>
            <person name="Richards T.A."/>
            <person name="Rocap G."/>
            <person name="Roy S.W."/>
            <person name="Sarai C."/>
            <person name="Schaack S."/>
            <person name="Shirato S."/>
            <person name="Slamovits C.H."/>
            <person name="Spencer D.F."/>
            <person name="Suzuki S."/>
            <person name="Worden A.Z."/>
            <person name="Zauner S."/>
            <person name="Barry K."/>
            <person name="Bell C."/>
            <person name="Bharti A.K."/>
            <person name="Crow J.A."/>
            <person name="Grimwood J."/>
            <person name="Kramer R."/>
            <person name="Lindquist E."/>
            <person name="Lucas S."/>
            <person name="Salamov A."/>
            <person name="McFadden G.I."/>
            <person name="Lane C.E."/>
            <person name="Keeling P.J."/>
            <person name="Gray M.W."/>
            <person name="Grigoriev I.V."/>
            <person name="Archibald J.M."/>
        </authorList>
    </citation>
    <scope>NUCLEOTIDE SEQUENCE</scope>
    <source>
        <strain evidence="4">CCMP2712</strain>
    </source>
</reference>
<dbReference type="AlphaFoldDB" id="L1IIW1"/>
<reference evidence="2 4" key="1">
    <citation type="journal article" date="2012" name="Nature">
        <title>Algal genomes reveal evolutionary mosaicism and the fate of nucleomorphs.</title>
        <authorList>
            <consortium name="DOE Joint Genome Institute"/>
            <person name="Curtis B.A."/>
            <person name="Tanifuji G."/>
            <person name="Burki F."/>
            <person name="Gruber A."/>
            <person name="Irimia M."/>
            <person name="Maruyama S."/>
            <person name="Arias M.C."/>
            <person name="Ball S.G."/>
            <person name="Gile G.H."/>
            <person name="Hirakawa Y."/>
            <person name="Hopkins J.F."/>
            <person name="Kuo A."/>
            <person name="Rensing S.A."/>
            <person name="Schmutz J."/>
            <person name="Symeonidi A."/>
            <person name="Elias M."/>
            <person name="Eveleigh R.J."/>
            <person name="Herman E.K."/>
            <person name="Klute M.J."/>
            <person name="Nakayama T."/>
            <person name="Obornik M."/>
            <person name="Reyes-Prieto A."/>
            <person name="Armbrust E.V."/>
            <person name="Aves S.J."/>
            <person name="Beiko R.G."/>
            <person name="Coutinho P."/>
            <person name="Dacks J.B."/>
            <person name="Durnford D.G."/>
            <person name="Fast N.M."/>
            <person name="Green B.R."/>
            <person name="Grisdale C.J."/>
            <person name="Hempel F."/>
            <person name="Henrissat B."/>
            <person name="Hoppner M.P."/>
            <person name="Ishida K."/>
            <person name="Kim E."/>
            <person name="Koreny L."/>
            <person name="Kroth P.G."/>
            <person name="Liu Y."/>
            <person name="Malik S.B."/>
            <person name="Maier U.G."/>
            <person name="McRose D."/>
            <person name="Mock T."/>
            <person name="Neilson J.A."/>
            <person name="Onodera N.T."/>
            <person name="Poole A.M."/>
            <person name="Pritham E.J."/>
            <person name="Richards T.A."/>
            <person name="Rocap G."/>
            <person name="Roy S.W."/>
            <person name="Sarai C."/>
            <person name="Schaack S."/>
            <person name="Shirato S."/>
            <person name="Slamovits C.H."/>
            <person name="Spencer D.F."/>
            <person name="Suzuki S."/>
            <person name="Worden A.Z."/>
            <person name="Zauner S."/>
            <person name="Barry K."/>
            <person name="Bell C."/>
            <person name="Bharti A.K."/>
            <person name="Crow J.A."/>
            <person name="Grimwood J."/>
            <person name="Kramer R."/>
            <person name="Lindquist E."/>
            <person name="Lucas S."/>
            <person name="Salamov A."/>
            <person name="McFadden G.I."/>
            <person name="Lane C.E."/>
            <person name="Keeling P.J."/>
            <person name="Gray M.W."/>
            <person name="Grigoriev I.V."/>
            <person name="Archibald J.M."/>
        </authorList>
    </citation>
    <scope>NUCLEOTIDE SEQUENCE</scope>
    <source>
        <strain evidence="2 4">CCMP2712</strain>
    </source>
</reference>
<evidence type="ECO:0000313" key="2">
    <source>
        <dbReference type="EMBL" id="EKX35750.1"/>
    </source>
</evidence>
<keyword evidence="1" id="KW-0732">Signal</keyword>
<gene>
    <name evidence="2" type="ORF">GUITHDRAFT_146303</name>
</gene>
<accession>L1IIW1</accession>
<name>L1IIW1_GUITC</name>
<dbReference type="PaxDb" id="55529-EKX35750"/>
<dbReference type="InterPro" id="IPR042184">
    <property type="entry name" value="YqeY/Aim41_N"/>
</dbReference>
<keyword evidence="4" id="KW-1185">Reference proteome</keyword>
<dbReference type="Gene3D" id="1.10.1510.10">
    <property type="entry name" value="Uncharacterised protein YqeY/AIM41 PF09424, N-terminal domain"/>
    <property type="match status" value="1"/>
</dbReference>
<sequence>MRFNHSVLHAVLAASLFASCSAWSAFSPFSNVLLKSRRANVSPASAQKSWGVKGANQCRNQLLSSLNMALDTPSKPETQAGACIFDRVNESMKAAMKSKDKDRLAAVRAVKNALQTVAKDKVEPVPGR</sequence>
<evidence type="ECO:0000313" key="3">
    <source>
        <dbReference type="EnsemblProtists" id="EKX35750"/>
    </source>
</evidence>
<dbReference type="PROSITE" id="PS51257">
    <property type="entry name" value="PROKAR_LIPOPROTEIN"/>
    <property type="match status" value="1"/>
</dbReference>
<dbReference type="EnsemblProtists" id="EKX35750">
    <property type="protein sequence ID" value="EKX35750"/>
    <property type="gene ID" value="GUITHDRAFT_146303"/>
</dbReference>